<dbReference type="InterPro" id="IPR013520">
    <property type="entry name" value="Ribonucl_H"/>
</dbReference>
<protein>
    <recommendedName>
        <fullName evidence="3">Exonuclease domain-containing protein</fullName>
    </recommendedName>
</protein>
<dbReference type="SUPFAM" id="SSF53098">
    <property type="entry name" value="Ribonuclease H-like"/>
    <property type="match status" value="4"/>
</dbReference>
<feature type="domain" description="Exonuclease" evidence="3">
    <location>
        <begin position="605"/>
        <end position="764"/>
    </location>
</feature>
<dbReference type="GO" id="GO:0003676">
    <property type="term" value="F:nucleic acid binding"/>
    <property type="evidence" value="ECO:0007669"/>
    <property type="project" value="InterPro"/>
</dbReference>
<dbReference type="EMBL" id="GEDC01023273">
    <property type="protein sequence ID" value="JAS14025.1"/>
    <property type="molecule type" value="Transcribed_RNA"/>
</dbReference>
<gene>
    <name evidence="4" type="ORF">g.26316</name>
</gene>
<dbReference type="SMART" id="SM00479">
    <property type="entry name" value="EXOIII"/>
    <property type="match status" value="3"/>
</dbReference>
<evidence type="ECO:0000256" key="1">
    <source>
        <dbReference type="ARBA" id="ARBA00022722"/>
    </source>
</evidence>
<keyword evidence="1" id="KW-0540">Nuclease</keyword>
<feature type="domain" description="Exonuclease" evidence="3">
    <location>
        <begin position="221"/>
        <end position="386"/>
    </location>
</feature>
<dbReference type="PANTHER" id="PTHR12801">
    <property type="entry name" value="RNA EXONUCLEASE REXO1 / RECO3 FAMILY MEMBER-RELATED"/>
    <property type="match status" value="1"/>
</dbReference>
<dbReference type="Pfam" id="PF00929">
    <property type="entry name" value="RNase_T"/>
    <property type="match status" value="1"/>
</dbReference>
<dbReference type="GO" id="GO:0005634">
    <property type="term" value="C:nucleus"/>
    <property type="evidence" value="ECO:0007669"/>
    <property type="project" value="TreeGrafter"/>
</dbReference>
<dbReference type="GO" id="GO:0004527">
    <property type="term" value="F:exonuclease activity"/>
    <property type="evidence" value="ECO:0007669"/>
    <property type="project" value="InterPro"/>
</dbReference>
<keyword evidence="2" id="KW-0378">Hydrolase</keyword>
<organism evidence="4">
    <name type="scientific">Clastoptera arizonana</name>
    <name type="common">Arizona spittle bug</name>
    <dbReference type="NCBI Taxonomy" id="38151"/>
    <lineage>
        <taxon>Eukaryota</taxon>
        <taxon>Metazoa</taxon>
        <taxon>Ecdysozoa</taxon>
        <taxon>Arthropoda</taxon>
        <taxon>Hexapoda</taxon>
        <taxon>Insecta</taxon>
        <taxon>Pterygota</taxon>
        <taxon>Neoptera</taxon>
        <taxon>Paraneoptera</taxon>
        <taxon>Hemiptera</taxon>
        <taxon>Auchenorrhyncha</taxon>
        <taxon>Cercopoidea</taxon>
        <taxon>Clastopteridae</taxon>
        <taxon>Clastoptera</taxon>
    </lineage>
</organism>
<accession>A0A1B6CKY3</accession>
<evidence type="ECO:0000313" key="4">
    <source>
        <dbReference type="EMBL" id="JAS14025.1"/>
    </source>
</evidence>
<sequence>MNIFFEVTCSVRIFCILTTVAIVKGNNTLLKEMESNSTFKPYTKAGLRAPISIHYEVVVIERLTNNQTFSISKICIVEEGYRTIYDTVIKQQQNVIDYRTNITGITRNDLLNGENFYVARSKVQEIISWRILIGFKMGAFLSLMKIRHPDHLIRDTSYFTRTLVNSDENPDIVYLGRHFLNDEFKLTYNTKQKAFIAMKLYKKFQNQWEMYESDRHHFSSIAYGLACETVIGLNKITNKKIKQAVRVSIVDFNCNIVYDRLFKPEHEVINYRSNITGMSKDNFTHSDYLCHSVKKIRSIIKGNILVGHELSHHLKFIGLQHPFPLRRDTSSFRPFLLAIPNKPTPTLRDLSRELLNITIDDQYEDTVQNALTAIKLYSKFKQEWDGEIRSMYQLYHNHKKMQGKHRNVSPLAINYCRVLANSNGHRIKLIARITVVNQNKDCIYDRYLKPQDLSKIVNCYTKTTGITLQDLQNGTSKNRIRQDLIKMFEDRIIIGYNLNYLFSYFRFNVDLWNQRDISLYTDFFSTLNSVQTVYKITRQFLNVKMYRNATSINRATIFMELYSKYKDDWDISIAQMVTNMKSNALSKVIIHKKIGHYMGDPISLQCLSIVEKTWGYIGHNILARIVLTDKEGKCVYDKYVKPHPKRPIIDYRTNITGILPEDLIYGIQYYTVISEVTRIMQNKIIIGEQLYKCVRLLPYKAINYTLIRDINHFSFFKKEYTGFYSLKNVCKNNMGFILKNEIDPVERARALMMIYKKYSEQWENEIQSKTNQNERRLNKVFKTQRPSEISYRPTWRYYSTRKSSVNDL</sequence>
<evidence type="ECO:0000259" key="3">
    <source>
        <dbReference type="SMART" id="SM00479"/>
    </source>
</evidence>
<dbReference type="Gene3D" id="3.30.420.10">
    <property type="entry name" value="Ribonuclease H-like superfamily/Ribonuclease H"/>
    <property type="match status" value="4"/>
</dbReference>
<dbReference type="InterPro" id="IPR036397">
    <property type="entry name" value="RNaseH_sf"/>
</dbReference>
<dbReference type="AlphaFoldDB" id="A0A1B6CKY3"/>
<reference evidence="4" key="1">
    <citation type="submission" date="2015-12" db="EMBL/GenBank/DDBJ databases">
        <title>De novo transcriptome assembly of four potential Pierce s Disease insect vectors from Arizona vineyards.</title>
        <authorList>
            <person name="Tassone E.E."/>
        </authorList>
    </citation>
    <scope>NUCLEOTIDE SEQUENCE</scope>
</reference>
<evidence type="ECO:0000256" key="2">
    <source>
        <dbReference type="ARBA" id="ARBA00022801"/>
    </source>
</evidence>
<name>A0A1B6CKY3_9HEMI</name>
<dbReference type="InterPro" id="IPR012337">
    <property type="entry name" value="RNaseH-like_sf"/>
</dbReference>
<proteinExistence type="predicted"/>
<dbReference type="PANTHER" id="PTHR12801:SF158">
    <property type="entry name" value="RNA EXONUCLEASE 4"/>
    <property type="match status" value="1"/>
</dbReference>
<feature type="domain" description="Exonuclease" evidence="3">
    <location>
        <begin position="56"/>
        <end position="210"/>
    </location>
</feature>
<dbReference type="InterPro" id="IPR047021">
    <property type="entry name" value="REXO1/3/4-like"/>
</dbReference>